<dbReference type="SUPFAM" id="SSF57701">
    <property type="entry name" value="Zn2/Cys6 DNA-binding domain"/>
    <property type="match status" value="1"/>
</dbReference>
<sequence>MSMCTNHIITRLIIYAPTTLSYFARAYGRQTISYMTSLKDSKGLGSIRNPDNNKRPCFECYKRRIKCDLIKPTCGKCHKKAIQCHFEKNRRFVQYAVSDRAQKRLPIHLQPSHQEMNKLKNNQSLVLCQEGFGFEENEALDMSVEAPGTKTGISEYYPLTRISLSDSFRLTIHDLSKSVNMLNGNNPTSYYFVDQALIFKLFDYFNEVILDQMVPFDNANSPYRKYLVPYSEISQDILITLICIAGEHLYARKLMSKAILDSLSTGLSEMLCLSFMSVSNTIQLNKNNYFENESFAIKCLNLLMQISYSIFRCDQTDTQMRFAEQRNYLRLVNESVVRHNLRFHVSSSTSTMFIIQRLVFNDVFMSSLNDTRPVVPKYILEYLLHCELNQADVSSLLSIIGCPVQILLIIYEIEVLSHDIAKESSTKSDDDMISISKEKTESELRFVKKLEDYKRLNEETINLKDDSSNFSVLVEIYYHSAYILLLRKICHEDPKSARMVFHVDRVISIVTEKILVGSGPDSCIAFPLYIAGREAVLEAHRAQVLNFINLSEWHLNLGSQRLARSLLCDHFWVKDQENMEEVQKKISKEFPFIIY</sequence>
<dbReference type="Pfam" id="PF11951">
    <property type="entry name" value="Fungal_trans_2"/>
    <property type="match status" value="1"/>
</dbReference>
<dbReference type="GO" id="GO:0005634">
    <property type="term" value="C:nucleus"/>
    <property type="evidence" value="ECO:0007669"/>
    <property type="project" value="UniProtKB-SubCell"/>
</dbReference>
<dbReference type="GO" id="GO:0000981">
    <property type="term" value="F:DNA-binding transcription factor activity, RNA polymerase II-specific"/>
    <property type="evidence" value="ECO:0007669"/>
    <property type="project" value="InterPro"/>
</dbReference>
<dbReference type="EMBL" id="GL996527">
    <property type="protein sequence ID" value="EGV61424.1"/>
    <property type="molecule type" value="Genomic_DNA"/>
</dbReference>
<gene>
    <name evidence="4" type="ORF">CANTEDRAFT_135387</name>
</gene>
<dbReference type="HOGENOM" id="CLU_458534_0_0_1"/>
<evidence type="ECO:0000313" key="4">
    <source>
        <dbReference type="EMBL" id="EGV61424.1"/>
    </source>
</evidence>
<accession>G3BAK2</accession>
<organism evidence="5">
    <name type="scientific">Candida tenuis (strain ATCC 10573 / BCRC 21748 / CBS 615 / JCM 9827 / NBRC 10315 / NRRL Y-1498 / VKM Y-70)</name>
    <name type="common">Yeast</name>
    <name type="synonym">Yamadazyma tenuis</name>
    <dbReference type="NCBI Taxonomy" id="590646"/>
    <lineage>
        <taxon>Eukaryota</taxon>
        <taxon>Fungi</taxon>
        <taxon>Dikarya</taxon>
        <taxon>Ascomycota</taxon>
        <taxon>Saccharomycotina</taxon>
        <taxon>Pichiomycetes</taxon>
        <taxon>Debaryomycetaceae</taxon>
        <taxon>Yamadazyma</taxon>
    </lineage>
</organism>
<name>G3BAK2_CANTC</name>
<reference evidence="4 5" key="1">
    <citation type="journal article" date="2011" name="Proc. Natl. Acad. Sci. U.S.A.">
        <title>Comparative genomics of xylose-fermenting fungi for enhanced biofuel production.</title>
        <authorList>
            <person name="Wohlbach D.J."/>
            <person name="Kuo A."/>
            <person name="Sato T.K."/>
            <person name="Potts K.M."/>
            <person name="Salamov A.A."/>
            <person name="LaButti K.M."/>
            <person name="Sun H."/>
            <person name="Clum A."/>
            <person name="Pangilinan J.L."/>
            <person name="Lindquist E.A."/>
            <person name="Lucas S."/>
            <person name="Lapidus A."/>
            <person name="Jin M."/>
            <person name="Gunawan C."/>
            <person name="Balan V."/>
            <person name="Dale B.E."/>
            <person name="Jeffries T.W."/>
            <person name="Zinkel R."/>
            <person name="Barry K.W."/>
            <person name="Grigoriev I.V."/>
            <person name="Gasch A.P."/>
        </authorList>
    </citation>
    <scope>NUCLEOTIDE SEQUENCE [LARGE SCALE GENOMIC DNA]</scope>
    <source>
        <strain evidence="5">ATCC 10573 / BCRC 21748 / CBS 615 / JCM 9827 / NBRC 10315 / NRRL Y-1498 / VKM Y-70</strain>
    </source>
</reference>
<keyword evidence="2" id="KW-0539">Nucleus</keyword>
<dbReference type="GO" id="GO:0008270">
    <property type="term" value="F:zinc ion binding"/>
    <property type="evidence" value="ECO:0007669"/>
    <property type="project" value="InterPro"/>
</dbReference>
<dbReference type="Proteomes" id="UP000000707">
    <property type="component" value="Unassembled WGS sequence"/>
</dbReference>
<dbReference type="GO" id="GO:0045944">
    <property type="term" value="P:positive regulation of transcription by RNA polymerase II"/>
    <property type="evidence" value="ECO:0007669"/>
    <property type="project" value="TreeGrafter"/>
</dbReference>
<comment type="subcellular location">
    <subcellularLocation>
        <location evidence="1">Nucleus</location>
    </subcellularLocation>
</comment>
<dbReference type="PANTHER" id="PTHR37534:SF7">
    <property type="entry name" value="TRANSCRIPTIONAL ACTIVATOR PROTEIN UGA3"/>
    <property type="match status" value="1"/>
</dbReference>
<evidence type="ECO:0000313" key="5">
    <source>
        <dbReference type="Proteomes" id="UP000000707"/>
    </source>
</evidence>
<dbReference type="GO" id="GO:0000976">
    <property type="term" value="F:transcription cis-regulatory region binding"/>
    <property type="evidence" value="ECO:0007669"/>
    <property type="project" value="TreeGrafter"/>
</dbReference>
<dbReference type="PROSITE" id="PS50048">
    <property type="entry name" value="ZN2_CY6_FUNGAL_2"/>
    <property type="match status" value="1"/>
</dbReference>
<evidence type="ECO:0000256" key="1">
    <source>
        <dbReference type="ARBA" id="ARBA00004123"/>
    </source>
</evidence>
<dbReference type="InterPro" id="IPR021858">
    <property type="entry name" value="Fun_TF"/>
</dbReference>
<dbReference type="InterPro" id="IPR001138">
    <property type="entry name" value="Zn2Cys6_DnaBD"/>
</dbReference>
<feature type="domain" description="Zn(2)-C6 fungal-type" evidence="3">
    <location>
        <begin position="56"/>
        <end position="86"/>
    </location>
</feature>
<evidence type="ECO:0000256" key="2">
    <source>
        <dbReference type="ARBA" id="ARBA00023242"/>
    </source>
</evidence>
<dbReference type="eggNOG" id="ENOG502SKTW">
    <property type="taxonomic scope" value="Eukaryota"/>
</dbReference>
<keyword evidence="5" id="KW-1185">Reference proteome</keyword>
<dbReference type="PANTHER" id="PTHR37534">
    <property type="entry name" value="TRANSCRIPTIONAL ACTIVATOR PROTEIN UGA3"/>
    <property type="match status" value="1"/>
</dbReference>
<dbReference type="OrthoDB" id="10261408at2759"/>
<dbReference type="AlphaFoldDB" id="G3BAK2"/>
<proteinExistence type="predicted"/>
<dbReference type="InterPro" id="IPR036864">
    <property type="entry name" value="Zn2-C6_fun-type_DNA-bd_sf"/>
</dbReference>
<dbReference type="Gene3D" id="4.10.240.10">
    <property type="entry name" value="Zn(2)-C6 fungal-type DNA-binding domain"/>
    <property type="match status" value="1"/>
</dbReference>
<protein>
    <recommendedName>
        <fullName evidence="3">Zn(2)-C6 fungal-type domain-containing protein</fullName>
    </recommendedName>
</protein>
<evidence type="ECO:0000259" key="3">
    <source>
        <dbReference type="PROSITE" id="PS50048"/>
    </source>
</evidence>
<dbReference type="CDD" id="cd00067">
    <property type="entry name" value="GAL4"/>
    <property type="match status" value="1"/>
</dbReference>